<dbReference type="SUPFAM" id="SSF47413">
    <property type="entry name" value="lambda repressor-like DNA-binding domains"/>
    <property type="match status" value="1"/>
</dbReference>
<evidence type="ECO:0000313" key="4">
    <source>
        <dbReference type="Proteomes" id="UP000198863"/>
    </source>
</evidence>
<dbReference type="CDD" id="cd00093">
    <property type="entry name" value="HTH_XRE"/>
    <property type="match status" value="1"/>
</dbReference>
<evidence type="ECO:0000259" key="2">
    <source>
        <dbReference type="PROSITE" id="PS50943"/>
    </source>
</evidence>
<keyword evidence="4" id="KW-1185">Reference proteome</keyword>
<sequence>MSQPLPQLIRAARERARLSQAEVAAAVGVSLRTVGNWERGESIPRNRLGALEELLGVVLREGTSGTVGPTTDDAAPDLPVGAGVDPELLTQLAQADPEALEAVRAVLRAARRGD</sequence>
<dbReference type="AlphaFoldDB" id="A0A1G7YIB2"/>
<gene>
    <name evidence="3" type="ORF">SAMN05660324_3973</name>
</gene>
<name>A0A1G7YIB2_9ACTN</name>
<reference evidence="4" key="1">
    <citation type="submission" date="2016-10" db="EMBL/GenBank/DDBJ databases">
        <authorList>
            <person name="Varghese N."/>
            <person name="Submissions S."/>
        </authorList>
    </citation>
    <scope>NUCLEOTIDE SEQUENCE [LARGE SCALE GENOMIC DNA]</scope>
    <source>
        <strain evidence="4">DSM 44526</strain>
    </source>
</reference>
<dbReference type="Gene3D" id="1.10.260.40">
    <property type="entry name" value="lambda repressor-like DNA-binding domains"/>
    <property type="match status" value="1"/>
</dbReference>
<evidence type="ECO:0000256" key="1">
    <source>
        <dbReference type="SAM" id="MobiDB-lite"/>
    </source>
</evidence>
<dbReference type="SMART" id="SM00530">
    <property type="entry name" value="HTH_XRE"/>
    <property type="match status" value="1"/>
</dbReference>
<protein>
    <submittedName>
        <fullName evidence="3">Helix-turn-helix domain-containing protein</fullName>
    </submittedName>
</protein>
<dbReference type="GO" id="GO:0003677">
    <property type="term" value="F:DNA binding"/>
    <property type="evidence" value="ECO:0007669"/>
    <property type="project" value="InterPro"/>
</dbReference>
<proteinExistence type="predicted"/>
<accession>A0A1G7YIB2</accession>
<feature type="domain" description="HTH cro/C1-type" evidence="2">
    <location>
        <begin position="9"/>
        <end position="59"/>
    </location>
</feature>
<dbReference type="InterPro" id="IPR010982">
    <property type="entry name" value="Lambda_DNA-bd_dom_sf"/>
</dbReference>
<feature type="region of interest" description="Disordered" evidence="1">
    <location>
        <begin position="62"/>
        <end position="82"/>
    </location>
</feature>
<evidence type="ECO:0000313" key="3">
    <source>
        <dbReference type="EMBL" id="SDG96243.1"/>
    </source>
</evidence>
<dbReference type="PROSITE" id="PS50943">
    <property type="entry name" value="HTH_CROC1"/>
    <property type="match status" value="1"/>
</dbReference>
<dbReference type="Proteomes" id="UP000198863">
    <property type="component" value="Unassembled WGS sequence"/>
</dbReference>
<dbReference type="RefSeq" id="WP_165640333.1">
    <property type="nucleotide sequence ID" value="NZ_FNCF01000007.1"/>
</dbReference>
<dbReference type="InterPro" id="IPR001387">
    <property type="entry name" value="Cro/C1-type_HTH"/>
</dbReference>
<dbReference type="EMBL" id="FNCF01000007">
    <property type="protein sequence ID" value="SDG96243.1"/>
    <property type="molecule type" value="Genomic_DNA"/>
</dbReference>
<organism evidence="3 4">
    <name type="scientific">Klenkia brasiliensis</name>
    <dbReference type="NCBI Taxonomy" id="333142"/>
    <lineage>
        <taxon>Bacteria</taxon>
        <taxon>Bacillati</taxon>
        <taxon>Actinomycetota</taxon>
        <taxon>Actinomycetes</taxon>
        <taxon>Geodermatophilales</taxon>
        <taxon>Geodermatophilaceae</taxon>
        <taxon>Klenkia</taxon>
    </lineage>
</organism>
<dbReference type="Pfam" id="PF01381">
    <property type="entry name" value="HTH_3"/>
    <property type="match status" value="1"/>
</dbReference>